<dbReference type="GO" id="GO:0009366">
    <property type="term" value="C:enterobactin synthetase complex"/>
    <property type="evidence" value="ECO:0007669"/>
    <property type="project" value="TreeGrafter"/>
</dbReference>
<dbReference type="GO" id="GO:0031177">
    <property type="term" value="F:phosphopantetheine binding"/>
    <property type="evidence" value="ECO:0007669"/>
    <property type="project" value="InterPro"/>
</dbReference>
<dbReference type="SUPFAM" id="SSF52777">
    <property type="entry name" value="CoA-dependent acyltransferases"/>
    <property type="match status" value="2"/>
</dbReference>
<dbReference type="InterPro" id="IPR010071">
    <property type="entry name" value="AA_adenyl_dom"/>
</dbReference>
<dbReference type="SUPFAM" id="SSF53474">
    <property type="entry name" value="alpha/beta-Hydrolases"/>
    <property type="match status" value="1"/>
</dbReference>
<dbReference type="Gene3D" id="3.40.50.1820">
    <property type="entry name" value="alpha/beta hydrolase"/>
    <property type="match status" value="1"/>
</dbReference>
<dbReference type="InterPro" id="IPR029058">
    <property type="entry name" value="AB_hydrolase_fold"/>
</dbReference>
<organism evidence="5 6">
    <name type="scientific">Lampropedia aestuarii</name>
    <dbReference type="NCBI Taxonomy" id="2562762"/>
    <lineage>
        <taxon>Bacteria</taxon>
        <taxon>Pseudomonadati</taxon>
        <taxon>Pseudomonadota</taxon>
        <taxon>Betaproteobacteria</taxon>
        <taxon>Burkholderiales</taxon>
        <taxon>Comamonadaceae</taxon>
        <taxon>Lampropedia</taxon>
    </lineage>
</organism>
<comment type="cofactor">
    <cofactor evidence="1">
        <name>pantetheine 4'-phosphate</name>
        <dbReference type="ChEBI" id="CHEBI:47942"/>
    </cofactor>
</comment>
<dbReference type="GO" id="GO:0005829">
    <property type="term" value="C:cytosol"/>
    <property type="evidence" value="ECO:0007669"/>
    <property type="project" value="TreeGrafter"/>
</dbReference>
<evidence type="ECO:0000259" key="4">
    <source>
        <dbReference type="PROSITE" id="PS50075"/>
    </source>
</evidence>
<sequence>MNAPDRLPATDATVWPLSEAQSGLWYAQKLNPANPSFNTGHALWLQGPLDIAAFTAAANQASSEALSLQLRFRETAQGVEQYVDATHLPTLEVLDWRANTAGTTEAQLQAAMDNARQAMQADMGQALNPHQDRLARQCLFLLSDAHAVWYQRAHHLLNDGYGMALWESRVVELYNAQLGAEPGPTAAMQARPLGSLDAVLQEAAHYQGSDKRLKDAAYWQAQFQAAPEVASMANNPSAKAIAAHHCLHLREPLDAAWRAALLDFAEQAATPWPDVLTALVALYCQRMAAAEETVVGIPYMGRLGSVSARVPAMVMNILPLRIAAEANHNTLEFVQSMAGAQLRARRHGRYRSEQLRRDLGLLGGNRRLFGPLINVQPFYKPIHLNGLQAHLEILGTGPIDDITIGFRGDARQTLELEIEANPELYDLASVQAHLQRLPHFISQALKARTLGEIVLASPAEAQRYVHGVNATAHPVPSTTLVALIEAQMRRSPQAPALEFEGQVLTYAELETRTRALALALQAQGVGKDSVVAVALPRSLELVIALIAVQRAGGAYLPLDLQHPPERLARVVRLARPLCALNLAEDGHLLPAELPQLHADAWPISTDSAVSALTPPSPHDLAYVIYTSGSTGEPKGVMIEHQAIVNRLEWMRQHYGFQSSDRILQKTPATFDVSVWEFFLPFLCGATLVVAPPEAHRDPAWLARIIRQQRIGTCHFVPSMLAAFVAEPSTRGIVMQRIFTSGEELPADLRDQTHATVQSQLHNLYGPTEAAVDVSFWPADAADTSRPVPIGYPVWNTRLYVLDAQLHPVPAGVAGDLYLAGVQLARGYLGRDDLTKASFVADPFHAGERMYKTGDLARWRSDAALEYIGRSDHQVKLRGLRIELGEIDAAMQASGQISRGNVIVREDRAGDKKLVAYVQANGDFELDAFKRFIASQVPDYMVPAAFVLMQDWPVTSNGKLDRKALPAPAFSSGSGRTLHTATEQQLAALFADVLQVPLGQIDADSDFFSLGGDSLAAVQLLLLVQEQWQRNPGLGALFASPTITAFAALIDDEKVSFDSGLAPMIQLASAAPSGQRSAGQQGQDHSPLFVVHPAGGISWGYRHLARALSHPLQTPFMPADSVPRAVYGLQSPALDPAAPLPDSIDTLARQYAERVIDVQPTGTIHLLGWSVGGILAQAMAVELQAMGRSLGLVALLDAYPADVWRAEPEPTPLQALRALLAIAGYDPEGYPELDTQAKLIAFLQSGDTALGKLPDAALAGVIRVVTDTNRLIRQHHHRAYNGVLTHVRAAQDHANKPQLQAGLWQAYASDVRVIEVPFLHSEMTSLAATAALAPHLLPASAHPSGQ</sequence>
<dbReference type="Pfam" id="PF00501">
    <property type="entry name" value="AMP-binding"/>
    <property type="match status" value="1"/>
</dbReference>
<dbReference type="Proteomes" id="UP000306236">
    <property type="component" value="Unassembled WGS sequence"/>
</dbReference>
<keyword evidence="6" id="KW-1185">Reference proteome</keyword>
<dbReference type="GO" id="GO:0009239">
    <property type="term" value="P:enterobactin biosynthetic process"/>
    <property type="evidence" value="ECO:0007669"/>
    <property type="project" value="TreeGrafter"/>
</dbReference>
<comment type="caution">
    <text evidence="5">The sequence shown here is derived from an EMBL/GenBank/DDBJ whole genome shotgun (WGS) entry which is preliminary data.</text>
</comment>
<dbReference type="Gene3D" id="3.40.50.980">
    <property type="match status" value="2"/>
</dbReference>
<dbReference type="PANTHER" id="PTHR45527:SF1">
    <property type="entry name" value="FATTY ACID SYNTHASE"/>
    <property type="match status" value="1"/>
</dbReference>
<dbReference type="InterPro" id="IPR001031">
    <property type="entry name" value="Thioesterase"/>
</dbReference>
<dbReference type="CDD" id="cd17646">
    <property type="entry name" value="A_NRPS_AB3403-like"/>
    <property type="match status" value="1"/>
</dbReference>
<name>A0A4S5BEK5_9BURK</name>
<keyword evidence="2" id="KW-0596">Phosphopantetheine</keyword>
<dbReference type="PROSITE" id="PS00455">
    <property type="entry name" value="AMP_BINDING"/>
    <property type="match status" value="1"/>
</dbReference>
<dbReference type="PANTHER" id="PTHR45527">
    <property type="entry name" value="NONRIBOSOMAL PEPTIDE SYNTHETASE"/>
    <property type="match status" value="1"/>
</dbReference>
<dbReference type="FunFam" id="3.30.300.30:FF:000010">
    <property type="entry name" value="Enterobactin synthetase component F"/>
    <property type="match status" value="1"/>
</dbReference>
<dbReference type="InterPro" id="IPR001242">
    <property type="entry name" value="Condensation_dom"/>
</dbReference>
<evidence type="ECO:0000313" key="6">
    <source>
        <dbReference type="Proteomes" id="UP000306236"/>
    </source>
</evidence>
<dbReference type="Gene3D" id="2.30.38.10">
    <property type="entry name" value="Luciferase, Domain 3"/>
    <property type="match status" value="1"/>
</dbReference>
<dbReference type="InterPro" id="IPR020845">
    <property type="entry name" value="AMP-binding_CS"/>
</dbReference>
<dbReference type="Pfam" id="PF00975">
    <property type="entry name" value="Thioesterase"/>
    <property type="match status" value="1"/>
</dbReference>
<proteinExistence type="predicted"/>
<evidence type="ECO:0000256" key="2">
    <source>
        <dbReference type="ARBA" id="ARBA00022450"/>
    </source>
</evidence>
<dbReference type="PRINTS" id="PR00154">
    <property type="entry name" value="AMPBINDING"/>
</dbReference>
<evidence type="ECO:0000313" key="5">
    <source>
        <dbReference type="EMBL" id="THJ30714.1"/>
    </source>
</evidence>
<evidence type="ECO:0000256" key="1">
    <source>
        <dbReference type="ARBA" id="ARBA00001957"/>
    </source>
</evidence>
<gene>
    <name evidence="5" type="ORF">E8K88_17400</name>
</gene>
<dbReference type="InterPro" id="IPR045851">
    <property type="entry name" value="AMP-bd_C_sf"/>
</dbReference>
<dbReference type="InterPro" id="IPR036736">
    <property type="entry name" value="ACP-like_sf"/>
</dbReference>
<dbReference type="FunFam" id="3.40.50.12780:FF:000012">
    <property type="entry name" value="Non-ribosomal peptide synthetase"/>
    <property type="match status" value="1"/>
</dbReference>
<dbReference type="FunFam" id="2.30.38.10:FF:000001">
    <property type="entry name" value="Non-ribosomal peptide synthetase PvdI"/>
    <property type="match status" value="1"/>
</dbReference>
<dbReference type="InterPro" id="IPR023213">
    <property type="entry name" value="CAT-like_dom_sf"/>
</dbReference>
<dbReference type="FunFam" id="3.40.50.980:FF:000002">
    <property type="entry name" value="Enterobactin synthetase component F"/>
    <property type="match status" value="1"/>
</dbReference>
<dbReference type="SMART" id="SM00823">
    <property type="entry name" value="PKS_PP"/>
    <property type="match status" value="1"/>
</dbReference>
<dbReference type="EMBL" id="SSWX01000037">
    <property type="protein sequence ID" value="THJ30714.1"/>
    <property type="molecule type" value="Genomic_DNA"/>
</dbReference>
<dbReference type="InterPro" id="IPR020806">
    <property type="entry name" value="PKS_PP-bd"/>
</dbReference>
<dbReference type="Gene3D" id="3.30.559.30">
    <property type="entry name" value="Nonribosomal peptide synthetase, condensation domain"/>
    <property type="match status" value="1"/>
</dbReference>
<dbReference type="GO" id="GO:0043041">
    <property type="term" value="P:amino acid activation for nonribosomal peptide biosynthetic process"/>
    <property type="evidence" value="ECO:0007669"/>
    <property type="project" value="TreeGrafter"/>
</dbReference>
<dbReference type="Gene3D" id="3.30.559.10">
    <property type="entry name" value="Chloramphenicol acetyltransferase-like domain"/>
    <property type="match status" value="1"/>
</dbReference>
<dbReference type="GO" id="GO:0047527">
    <property type="term" value="F:2,3-dihydroxybenzoate-serine ligase activity"/>
    <property type="evidence" value="ECO:0007669"/>
    <property type="project" value="TreeGrafter"/>
</dbReference>
<dbReference type="FunFam" id="3.40.50.980:FF:000001">
    <property type="entry name" value="Non-ribosomal peptide synthetase"/>
    <property type="match status" value="1"/>
</dbReference>
<dbReference type="NCBIfam" id="TIGR01733">
    <property type="entry name" value="AA-adenyl-dom"/>
    <property type="match status" value="1"/>
</dbReference>
<feature type="domain" description="Carrier" evidence="4">
    <location>
        <begin position="976"/>
        <end position="1053"/>
    </location>
</feature>
<dbReference type="PROSITE" id="PS50075">
    <property type="entry name" value="CARRIER"/>
    <property type="match status" value="1"/>
</dbReference>
<dbReference type="OrthoDB" id="6297021at2"/>
<dbReference type="Gene3D" id="3.30.300.30">
    <property type="match status" value="1"/>
</dbReference>
<dbReference type="InterPro" id="IPR020459">
    <property type="entry name" value="AMP-binding"/>
</dbReference>
<keyword evidence="3" id="KW-0597">Phosphoprotein</keyword>
<dbReference type="Pfam" id="PF00668">
    <property type="entry name" value="Condensation"/>
    <property type="match status" value="1"/>
</dbReference>
<protein>
    <submittedName>
        <fullName evidence="5">Amino acid adenylation domain-containing protein</fullName>
    </submittedName>
</protein>
<accession>A0A4S5BEK5</accession>
<dbReference type="InterPro" id="IPR009081">
    <property type="entry name" value="PP-bd_ACP"/>
</dbReference>
<dbReference type="Pfam" id="PF00550">
    <property type="entry name" value="PP-binding"/>
    <property type="match status" value="1"/>
</dbReference>
<dbReference type="SUPFAM" id="SSF47336">
    <property type="entry name" value="ACP-like"/>
    <property type="match status" value="1"/>
</dbReference>
<dbReference type="InterPro" id="IPR000873">
    <property type="entry name" value="AMP-dep_synth/lig_dom"/>
</dbReference>
<evidence type="ECO:0000256" key="3">
    <source>
        <dbReference type="ARBA" id="ARBA00022553"/>
    </source>
</evidence>
<reference evidence="5 6" key="1">
    <citation type="submission" date="2019-04" db="EMBL/GenBank/DDBJ databases">
        <title>Lampropedia sp YIM MLB12 draf genome.</title>
        <authorList>
            <person name="Wang Y.-X."/>
        </authorList>
    </citation>
    <scope>NUCLEOTIDE SEQUENCE [LARGE SCALE GENOMIC DNA]</scope>
    <source>
        <strain evidence="5 6">YIM MLB12</strain>
    </source>
</reference>
<dbReference type="SUPFAM" id="SSF56801">
    <property type="entry name" value="Acetyl-CoA synthetase-like"/>
    <property type="match status" value="1"/>
</dbReference>